<evidence type="ECO:0000259" key="3">
    <source>
        <dbReference type="PROSITE" id="PS51186"/>
    </source>
</evidence>
<accession>A0AAE3K7T9</accession>
<keyword evidence="2" id="KW-0012">Acyltransferase</keyword>
<evidence type="ECO:0000256" key="2">
    <source>
        <dbReference type="ARBA" id="ARBA00023315"/>
    </source>
</evidence>
<dbReference type="Proteomes" id="UP001202674">
    <property type="component" value="Unassembled WGS sequence"/>
</dbReference>
<evidence type="ECO:0000256" key="1">
    <source>
        <dbReference type="ARBA" id="ARBA00022679"/>
    </source>
</evidence>
<dbReference type="GO" id="GO:0016747">
    <property type="term" value="F:acyltransferase activity, transferring groups other than amino-acyl groups"/>
    <property type="evidence" value="ECO:0007669"/>
    <property type="project" value="InterPro"/>
</dbReference>
<dbReference type="CDD" id="cd04301">
    <property type="entry name" value="NAT_SF"/>
    <property type="match status" value="1"/>
</dbReference>
<protein>
    <submittedName>
        <fullName evidence="4">GNAT family N-acetyltransferase</fullName>
    </submittedName>
</protein>
<dbReference type="AlphaFoldDB" id="A0AAE3K7T9"/>
<dbReference type="EMBL" id="JAKRVY010000006">
    <property type="protein sequence ID" value="MCL9814274.1"/>
    <property type="molecule type" value="Genomic_DNA"/>
</dbReference>
<comment type="caution">
    <text evidence="4">The sequence shown here is derived from an EMBL/GenBank/DDBJ whole genome shotgun (WGS) entry which is preliminary data.</text>
</comment>
<gene>
    <name evidence="4" type="ORF">AArcSt11_11485</name>
</gene>
<dbReference type="InterPro" id="IPR016181">
    <property type="entry name" value="Acyl_CoA_acyltransferase"/>
</dbReference>
<reference evidence="4 5" key="1">
    <citation type="journal article" date="2022" name="Syst. Appl. Microbiol.">
        <title>Natronocalculus amylovorans gen. nov., sp. nov., and Natranaeroarchaeum aerophilus sp. nov., dominant culturable amylolytic natronoarchaea from hypersaline soda lakes in southwestern Siberia.</title>
        <authorList>
            <person name="Sorokin D.Y."/>
            <person name="Elcheninov A.G."/>
            <person name="Khizhniak T.V."/>
            <person name="Koenen M."/>
            <person name="Bale N.J."/>
            <person name="Damste J.S.S."/>
            <person name="Kublanov I.V."/>
        </authorList>
    </citation>
    <scope>NUCLEOTIDE SEQUENCE [LARGE SCALE GENOMIC DNA]</scope>
    <source>
        <strain evidence="4 5">AArc-St1-1</strain>
    </source>
</reference>
<dbReference type="PROSITE" id="PS51186">
    <property type="entry name" value="GNAT"/>
    <property type="match status" value="1"/>
</dbReference>
<evidence type="ECO:0000313" key="4">
    <source>
        <dbReference type="EMBL" id="MCL9814274.1"/>
    </source>
</evidence>
<evidence type="ECO:0000313" key="5">
    <source>
        <dbReference type="Proteomes" id="UP001202674"/>
    </source>
</evidence>
<sequence length="303" mass="33354">MPEFSVRQARLSDYEAVAGFTADTWPDQATGDYIPRVFEQWVESDGPDQRTFVLEADGEVAGLLQGVMLSPYEAWAQGMRVAPAARGHGASRRMNDRVFDWAAERGATVCRNMVFSWNMAGLGTSRSVGYDPGTEFRWALPTPDADATAETDHRVVESPDAAWTYWTRSDANAALGGLALDVDEPWALATLTRERLARDAERVLAIQNDGTEAFTFRLRHYDRENEDGEELTWAEYGVAAWADVPAARGLFAAIQRDAASVGADQTRVLLPETPRHVTDAVHIGSGVSEDPDFVLEADLSTRN</sequence>
<name>A0AAE3K7T9_9EURY</name>
<feature type="domain" description="N-acetyltransferase" evidence="3">
    <location>
        <begin position="4"/>
        <end position="143"/>
    </location>
</feature>
<dbReference type="InterPro" id="IPR000182">
    <property type="entry name" value="GNAT_dom"/>
</dbReference>
<keyword evidence="5" id="KW-1185">Reference proteome</keyword>
<dbReference type="PANTHER" id="PTHR43877">
    <property type="entry name" value="AMINOALKYLPHOSPHONATE N-ACETYLTRANSFERASE-RELATED-RELATED"/>
    <property type="match status" value="1"/>
</dbReference>
<dbReference type="Gene3D" id="3.40.630.30">
    <property type="match status" value="1"/>
</dbReference>
<organism evidence="4 5">
    <name type="scientific">Natranaeroarchaeum aerophilus</name>
    <dbReference type="NCBI Taxonomy" id="2917711"/>
    <lineage>
        <taxon>Archaea</taxon>
        <taxon>Methanobacteriati</taxon>
        <taxon>Methanobacteriota</taxon>
        <taxon>Stenosarchaea group</taxon>
        <taxon>Halobacteria</taxon>
        <taxon>Halobacteriales</taxon>
        <taxon>Natronoarchaeaceae</taxon>
        <taxon>Natranaeroarchaeum</taxon>
    </lineage>
</organism>
<dbReference type="PANTHER" id="PTHR43877:SF2">
    <property type="entry name" value="AMINOALKYLPHOSPHONATE N-ACETYLTRANSFERASE-RELATED"/>
    <property type="match status" value="1"/>
</dbReference>
<dbReference type="InterPro" id="IPR050832">
    <property type="entry name" value="Bact_Acetyltransf"/>
</dbReference>
<dbReference type="Pfam" id="PF00583">
    <property type="entry name" value="Acetyltransf_1"/>
    <property type="match status" value="1"/>
</dbReference>
<dbReference type="RefSeq" id="WP_250597196.1">
    <property type="nucleotide sequence ID" value="NZ_JAKRVY010000006.1"/>
</dbReference>
<keyword evidence="1" id="KW-0808">Transferase</keyword>
<dbReference type="SUPFAM" id="SSF55729">
    <property type="entry name" value="Acyl-CoA N-acyltransferases (Nat)"/>
    <property type="match status" value="1"/>
</dbReference>
<proteinExistence type="predicted"/>